<evidence type="ECO:0000313" key="2">
    <source>
        <dbReference type="EMBL" id="MEO3691399.1"/>
    </source>
</evidence>
<evidence type="ECO:0000313" key="3">
    <source>
        <dbReference type="Proteomes" id="UP001495147"/>
    </source>
</evidence>
<accession>A0ABV0G100</accession>
<feature type="signal peptide" evidence="1">
    <location>
        <begin position="1"/>
        <end position="22"/>
    </location>
</feature>
<dbReference type="Proteomes" id="UP001495147">
    <property type="component" value="Unassembled WGS sequence"/>
</dbReference>
<protein>
    <submittedName>
        <fullName evidence="2">DUF885 domain-containing protein</fullName>
    </submittedName>
</protein>
<dbReference type="PANTHER" id="PTHR33361">
    <property type="entry name" value="GLR0591 PROTEIN"/>
    <property type="match status" value="1"/>
</dbReference>
<evidence type="ECO:0000256" key="1">
    <source>
        <dbReference type="SAM" id="SignalP"/>
    </source>
</evidence>
<name>A0ABV0G100_9BURK</name>
<dbReference type="InterPro" id="IPR010281">
    <property type="entry name" value="DUF885"/>
</dbReference>
<reference evidence="2 3" key="1">
    <citation type="submission" date="2024-05" db="EMBL/GenBank/DDBJ databases">
        <title>Roseateles sp. DJS-2-20 16S ribosomal RNA gene Genome sequencing and assembly.</title>
        <authorList>
            <person name="Woo H."/>
        </authorList>
    </citation>
    <scope>NUCLEOTIDE SEQUENCE [LARGE SCALE GENOMIC DNA]</scope>
    <source>
        <strain evidence="2 3">DJS-2-20</strain>
    </source>
</reference>
<feature type="chain" id="PRO_5046788599" evidence="1">
    <location>
        <begin position="23"/>
        <end position="589"/>
    </location>
</feature>
<dbReference type="Pfam" id="PF05960">
    <property type="entry name" value="DUF885"/>
    <property type="match status" value="1"/>
</dbReference>
<proteinExistence type="predicted"/>
<dbReference type="EMBL" id="JBDPZD010000002">
    <property type="protein sequence ID" value="MEO3691399.1"/>
    <property type="molecule type" value="Genomic_DNA"/>
</dbReference>
<dbReference type="PANTHER" id="PTHR33361:SF16">
    <property type="entry name" value="DUF885 DOMAIN-CONTAINING PROTEIN"/>
    <property type="match status" value="1"/>
</dbReference>
<gene>
    <name evidence="2" type="ORF">ABDJ85_07955</name>
</gene>
<sequence length="589" mass="67044">MRKRMFLAVLVVLAGVQAPGWAAPQSEAFNRWLERQWQQTLQRQPVLATSIGDPRYNALLPNTASEAWRAEQRQLLRTSLSELRGFKPEQLEPSEQVSWRMLQRELVSDIRGERFPDWQMPLNQFGGMPSFLAQMGSGGSIQPFRSTRDYEDWLARLRAIPPLFDGMVQDLRLGLKRGVSQPAFIMQKVQAQLAELAVEDPEKSLFWGPLRQFPDGISAADRERLTAAYREVLRNEVLPAYRRLHDAVRDEAVPRARRSTGWSTLPDGKAWYAYMVQQMTTTALGPEVIHQTGLREVARIRAEMEQVRRQVGFVGDLKAFFAHLQDDPRYYATEPEALIEGYRALQRRINTLTPKLFDIAPKSDYEVKPVEAFRAESAAGASYQAGAADGSRPGIFYINTFNLRAQPLFGMETLSLHEASPGHHFQIAIAQEDTALPAFRRFGGGYVAYSEGWALYAESLGKELGLFTDPYQWYGRLSDEMLRAMRLVVDTGLHAKGWSRERAIRYMRDNSSLAESDVVAEVERYLVMPGQALGYKVGELEIRRLRREAEAALGERFDIKAFHRVVLRAGQVPLDVLGVLVREWVRSRR</sequence>
<comment type="caution">
    <text evidence="2">The sequence shown here is derived from an EMBL/GenBank/DDBJ whole genome shotgun (WGS) entry which is preliminary data.</text>
</comment>
<keyword evidence="1" id="KW-0732">Signal</keyword>
<dbReference type="RefSeq" id="WP_347704223.1">
    <property type="nucleotide sequence ID" value="NZ_JBDPZD010000002.1"/>
</dbReference>
<keyword evidence="3" id="KW-1185">Reference proteome</keyword>
<organism evidence="2 3">
    <name type="scientific">Roseateles paludis</name>
    <dbReference type="NCBI Taxonomy" id="3145238"/>
    <lineage>
        <taxon>Bacteria</taxon>
        <taxon>Pseudomonadati</taxon>
        <taxon>Pseudomonadota</taxon>
        <taxon>Betaproteobacteria</taxon>
        <taxon>Burkholderiales</taxon>
        <taxon>Sphaerotilaceae</taxon>
        <taxon>Roseateles</taxon>
    </lineage>
</organism>